<dbReference type="SUPFAM" id="SSF53187">
    <property type="entry name" value="Zn-dependent exopeptidases"/>
    <property type="match status" value="1"/>
</dbReference>
<feature type="active site" description="Proton acceptor" evidence="15">
    <location>
        <position position="137"/>
    </location>
</feature>
<dbReference type="InterPro" id="IPR002933">
    <property type="entry name" value="Peptidase_M20"/>
</dbReference>
<comment type="caution">
    <text evidence="17">The sequence shown here is derived from an EMBL/GenBank/DDBJ whole genome shotgun (WGS) entry which is preliminary data.</text>
</comment>
<feature type="active site" evidence="15">
    <location>
        <position position="75"/>
    </location>
</feature>
<dbReference type="PANTHER" id="PTHR43808">
    <property type="entry name" value="ACETYLORNITHINE DEACETYLASE"/>
    <property type="match status" value="1"/>
</dbReference>
<evidence type="ECO:0000256" key="4">
    <source>
        <dbReference type="ARBA" id="ARBA00011921"/>
    </source>
</evidence>
<accession>A0ABT1CE54</accession>
<dbReference type="Pfam" id="PF07687">
    <property type="entry name" value="M20_dimer"/>
    <property type="match status" value="1"/>
</dbReference>
<keyword evidence="9 15" id="KW-0862">Zinc</keyword>
<evidence type="ECO:0000256" key="1">
    <source>
        <dbReference type="ARBA" id="ARBA00005130"/>
    </source>
</evidence>
<dbReference type="InterPro" id="IPR011650">
    <property type="entry name" value="Peptidase_M20_dimer"/>
</dbReference>
<dbReference type="Gene3D" id="3.40.630.10">
    <property type="entry name" value="Zn peptidases"/>
    <property type="match status" value="2"/>
</dbReference>
<evidence type="ECO:0000256" key="9">
    <source>
        <dbReference type="ARBA" id="ARBA00022833"/>
    </source>
</evidence>
<feature type="binding site" evidence="15">
    <location>
        <position position="351"/>
    </location>
    <ligand>
        <name>Zn(2+)</name>
        <dbReference type="ChEBI" id="CHEBI:29105"/>
        <label>2</label>
    </ligand>
</feature>
<dbReference type="InterPro" id="IPR050072">
    <property type="entry name" value="Peptidase_M20A"/>
</dbReference>
<keyword evidence="6 15" id="KW-0028">Amino-acid biosynthesis</keyword>
<dbReference type="SUPFAM" id="SSF55031">
    <property type="entry name" value="Bacterial exopeptidase dimerisation domain"/>
    <property type="match status" value="1"/>
</dbReference>
<dbReference type="CDD" id="cd03891">
    <property type="entry name" value="M20_DapE_proteobac"/>
    <property type="match status" value="1"/>
</dbReference>
<dbReference type="GO" id="GO:0009014">
    <property type="term" value="F:succinyl-diaminopimelate desuccinylase activity"/>
    <property type="evidence" value="ECO:0007669"/>
    <property type="project" value="UniProtKB-EC"/>
</dbReference>
<reference evidence="17 18" key="1">
    <citation type="submission" date="2022-06" db="EMBL/GenBank/DDBJ databases">
        <title>Whole-genome of Asaia lannensis strain LMG 27011T.</title>
        <authorList>
            <person name="Sombolestani A."/>
        </authorList>
    </citation>
    <scope>NUCLEOTIDE SEQUENCE [LARGE SCALE GENOMIC DNA]</scope>
    <source>
        <strain evidence="17 18">NBRC 102526</strain>
    </source>
</reference>
<comment type="cofactor">
    <cofactor evidence="15">
        <name>Zn(2+)</name>
        <dbReference type="ChEBI" id="CHEBI:29105"/>
    </cofactor>
    <cofactor evidence="15">
        <name>Co(2+)</name>
        <dbReference type="ChEBI" id="CHEBI:48828"/>
    </cofactor>
    <text evidence="15">Binds 2 Zn(2+) or Co(2+) ions per subunit.</text>
</comment>
<evidence type="ECO:0000256" key="5">
    <source>
        <dbReference type="ARBA" id="ARBA00022391"/>
    </source>
</evidence>
<dbReference type="InterPro" id="IPR036264">
    <property type="entry name" value="Bact_exopeptidase_dim_dom"/>
</dbReference>
<sequence length="378" mass="39787">MIVSIDVVTLAGKLIACQSVTPADDGAMAVLTDALSALGFKTERVDRGPAGAQTPNLFARLGNDGPHLCFAGHTDVVPPGSGWAHDPFAGISEAGMLYGRGIADMKGGIAAFVAATASLLAERPLRGSISLLITGDEEGPANFGTKEVLLWMMDHGHRPDFCLLGEPTNPSQMGEVIKIGRRGSLNVWITVEGVQGHVAYPHLADNPVHRLLAILSELTGRVLDEGNAHFAPSSLQVVSVDVGNAATNIIPAKASALLNIRFNTEHRGEALVRWIEACVARHAPNAHVKASISGEAFLTAPGQAVASLSEVIERHTGRKPKLDTGGGTSDARFIASYFPVAEFGLVGATMHKADECVAVADLEALVRIYRDFLEAFGL</sequence>
<evidence type="ECO:0000256" key="15">
    <source>
        <dbReference type="HAMAP-Rule" id="MF_01690"/>
    </source>
</evidence>
<comment type="similarity">
    <text evidence="2 15">Belongs to the peptidase M20A family. DapE subfamily.</text>
</comment>
<feature type="binding site" evidence="15">
    <location>
        <position position="104"/>
    </location>
    <ligand>
        <name>Zn(2+)</name>
        <dbReference type="ChEBI" id="CHEBI:29105"/>
        <label>1</label>
    </ligand>
</feature>
<keyword evidence="18" id="KW-1185">Reference proteome</keyword>
<feature type="binding site" evidence="15">
    <location>
        <position position="138"/>
    </location>
    <ligand>
        <name>Zn(2+)</name>
        <dbReference type="ChEBI" id="CHEBI:29105"/>
        <label>2</label>
    </ligand>
</feature>
<dbReference type="NCBIfam" id="NF009557">
    <property type="entry name" value="PRK13009.1"/>
    <property type="match status" value="1"/>
</dbReference>
<name>A0ABT1CE54_9PROT</name>
<feature type="binding site" evidence="15">
    <location>
        <position position="166"/>
    </location>
    <ligand>
        <name>Zn(2+)</name>
        <dbReference type="ChEBI" id="CHEBI:29105"/>
        <label>1</label>
    </ligand>
</feature>
<keyword evidence="7 15" id="KW-0479">Metal-binding</keyword>
<evidence type="ECO:0000256" key="7">
    <source>
        <dbReference type="ARBA" id="ARBA00022723"/>
    </source>
</evidence>
<feature type="binding site" evidence="15">
    <location>
        <position position="73"/>
    </location>
    <ligand>
        <name>Zn(2+)</name>
        <dbReference type="ChEBI" id="CHEBI:29105"/>
        <label>1</label>
    </ligand>
</feature>
<feature type="binding site" evidence="15">
    <location>
        <position position="104"/>
    </location>
    <ligand>
        <name>Zn(2+)</name>
        <dbReference type="ChEBI" id="CHEBI:29105"/>
        <label>2</label>
    </ligand>
</feature>
<comment type="pathway">
    <text evidence="1 15">Amino-acid biosynthesis; L-lysine biosynthesis via DAP pathway; LL-2,6-diaminopimelate from (S)-tetrahydrodipicolinate (succinylase route): step 3/3.</text>
</comment>
<dbReference type="HAMAP" id="MF_01690">
    <property type="entry name" value="DapE"/>
    <property type="match status" value="1"/>
</dbReference>
<gene>
    <name evidence="15 17" type="primary">dapE</name>
    <name evidence="17" type="ORF">NF685_03745</name>
</gene>
<comment type="catalytic activity">
    <reaction evidence="14 15">
        <text>N-succinyl-(2S,6S)-2,6-diaminopimelate + H2O = (2S,6S)-2,6-diaminopimelate + succinate</text>
        <dbReference type="Rhea" id="RHEA:22608"/>
        <dbReference type="ChEBI" id="CHEBI:15377"/>
        <dbReference type="ChEBI" id="CHEBI:30031"/>
        <dbReference type="ChEBI" id="CHEBI:57609"/>
        <dbReference type="ChEBI" id="CHEBI:58087"/>
        <dbReference type="EC" id="3.5.1.18"/>
    </reaction>
</comment>
<evidence type="ECO:0000259" key="16">
    <source>
        <dbReference type="Pfam" id="PF07687"/>
    </source>
</evidence>
<dbReference type="RefSeq" id="WP_252848817.1">
    <property type="nucleotide sequence ID" value="NZ_BAPW01000012.1"/>
</dbReference>
<keyword evidence="12 15" id="KW-0170">Cobalt</keyword>
<dbReference type="InterPro" id="IPR005941">
    <property type="entry name" value="DapE_proteobac"/>
</dbReference>
<dbReference type="Pfam" id="PF01546">
    <property type="entry name" value="Peptidase_M20"/>
    <property type="match status" value="1"/>
</dbReference>
<dbReference type="EMBL" id="JAMXQU010000002">
    <property type="protein sequence ID" value="MCO6159142.1"/>
    <property type="molecule type" value="Genomic_DNA"/>
</dbReference>
<evidence type="ECO:0000256" key="12">
    <source>
        <dbReference type="ARBA" id="ARBA00023285"/>
    </source>
</evidence>
<proteinExistence type="inferred from homology"/>
<evidence type="ECO:0000256" key="13">
    <source>
        <dbReference type="ARBA" id="ARBA00031891"/>
    </source>
</evidence>
<evidence type="ECO:0000256" key="8">
    <source>
        <dbReference type="ARBA" id="ARBA00022801"/>
    </source>
</evidence>
<dbReference type="NCBIfam" id="TIGR01246">
    <property type="entry name" value="dapE_proteo"/>
    <property type="match status" value="1"/>
</dbReference>
<dbReference type="InterPro" id="IPR001261">
    <property type="entry name" value="ArgE/DapE_CS"/>
</dbReference>
<dbReference type="PROSITE" id="PS00759">
    <property type="entry name" value="ARGE_DAPE_CPG2_2"/>
    <property type="match status" value="1"/>
</dbReference>
<comment type="subunit">
    <text evidence="3 15">Homodimer.</text>
</comment>
<feature type="domain" description="Peptidase M20 dimerisation" evidence="16">
    <location>
        <begin position="179"/>
        <end position="285"/>
    </location>
</feature>
<evidence type="ECO:0000256" key="2">
    <source>
        <dbReference type="ARBA" id="ARBA00006746"/>
    </source>
</evidence>
<evidence type="ECO:0000256" key="3">
    <source>
        <dbReference type="ARBA" id="ARBA00011738"/>
    </source>
</evidence>
<protein>
    <recommendedName>
        <fullName evidence="5 15">Succinyl-diaminopimelate desuccinylase</fullName>
        <shortName evidence="15">SDAP desuccinylase</shortName>
        <ecNumber evidence="4 15">3.5.1.18</ecNumber>
    </recommendedName>
    <alternativeName>
        <fullName evidence="13 15">N-succinyl-LL-2,6-diaminoheptanedioate amidohydrolase</fullName>
    </alternativeName>
</protein>
<keyword evidence="11 15" id="KW-0457">Lysine biosynthesis</keyword>
<keyword evidence="8 15" id="KW-0378">Hydrolase</keyword>
<dbReference type="PANTHER" id="PTHR43808:SF31">
    <property type="entry name" value="N-ACETYL-L-CITRULLINE DEACETYLASE"/>
    <property type="match status" value="1"/>
</dbReference>
<evidence type="ECO:0000256" key="14">
    <source>
        <dbReference type="ARBA" id="ARBA00051301"/>
    </source>
</evidence>
<evidence type="ECO:0000313" key="18">
    <source>
        <dbReference type="Proteomes" id="UP001523401"/>
    </source>
</evidence>
<comment type="function">
    <text evidence="15">Catalyzes the hydrolysis of N-succinyl-L,L-diaminopimelic acid (SDAP), forming succinate and LL-2,6-diaminopimelate (DAP), an intermediate involved in the bacterial biosynthesis of lysine and meso-diaminopimelic acid, an essential component of bacterial cell walls.</text>
</comment>
<keyword evidence="10 15" id="KW-0220">Diaminopimelate biosynthesis</keyword>
<organism evidence="17 18">
    <name type="scientific">Asaia lannensis NBRC 102526</name>
    <dbReference type="NCBI Taxonomy" id="1307926"/>
    <lineage>
        <taxon>Bacteria</taxon>
        <taxon>Pseudomonadati</taxon>
        <taxon>Pseudomonadota</taxon>
        <taxon>Alphaproteobacteria</taxon>
        <taxon>Acetobacterales</taxon>
        <taxon>Acetobacteraceae</taxon>
        <taxon>Asaia</taxon>
    </lineage>
</organism>
<evidence type="ECO:0000256" key="6">
    <source>
        <dbReference type="ARBA" id="ARBA00022605"/>
    </source>
</evidence>
<dbReference type="Proteomes" id="UP001523401">
    <property type="component" value="Unassembled WGS sequence"/>
</dbReference>
<evidence type="ECO:0000256" key="10">
    <source>
        <dbReference type="ARBA" id="ARBA00022915"/>
    </source>
</evidence>
<evidence type="ECO:0000256" key="11">
    <source>
        <dbReference type="ARBA" id="ARBA00023154"/>
    </source>
</evidence>
<evidence type="ECO:0000313" key="17">
    <source>
        <dbReference type="EMBL" id="MCO6159142.1"/>
    </source>
</evidence>
<dbReference type="EC" id="3.5.1.18" evidence="4 15"/>